<dbReference type="InterPro" id="IPR001367">
    <property type="entry name" value="Fe_dep_repressor"/>
</dbReference>
<reference evidence="7" key="1">
    <citation type="journal article" date="2020" name="mSystems">
        <title>Genome- and Community-Level Interaction Insights into Carbon Utilization and Element Cycling Functions of Hydrothermarchaeota in Hydrothermal Sediment.</title>
        <authorList>
            <person name="Zhou Z."/>
            <person name="Liu Y."/>
            <person name="Xu W."/>
            <person name="Pan J."/>
            <person name="Luo Z.H."/>
            <person name="Li M."/>
        </authorList>
    </citation>
    <scope>NUCLEOTIDE SEQUENCE [LARGE SCALE GENOMIC DNA]</scope>
    <source>
        <strain evidence="7">SpSt-26</strain>
    </source>
</reference>
<organism evidence="7">
    <name type="scientific">Archaeoglobus fulgidus</name>
    <dbReference type="NCBI Taxonomy" id="2234"/>
    <lineage>
        <taxon>Archaea</taxon>
        <taxon>Methanobacteriati</taxon>
        <taxon>Methanobacteriota</taxon>
        <taxon>Archaeoglobi</taxon>
        <taxon>Archaeoglobales</taxon>
        <taxon>Archaeoglobaceae</taxon>
        <taxon>Archaeoglobus</taxon>
    </lineage>
</organism>
<sequence length="130" mass="14859">METKLIIKTLFIAWEKGEYVVGPSDLAKNLKIPKSTAQKILVKISELGYGTYIEKKGLILNEKGLKEGRRIMRRHRLLECMLEDLGVKKEFVCSEASKIDLEIGEELEKFIEEKYGKRVICPCGKPIPFS</sequence>
<feature type="domain" description="HTH dtxR-type" evidence="5">
    <location>
        <begin position="7"/>
        <end position="58"/>
    </location>
</feature>
<dbReference type="Pfam" id="PF01325">
    <property type="entry name" value="Fe_dep_repress"/>
    <property type="match status" value="1"/>
</dbReference>
<dbReference type="GO" id="GO:0046983">
    <property type="term" value="F:protein dimerization activity"/>
    <property type="evidence" value="ECO:0007669"/>
    <property type="project" value="InterPro"/>
</dbReference>
<keyword evidence="2" id="KW-0805">Transcription regulation</keyword>
<dbReference type="SMART" id="SM00529">
    <property type="entry name" value="HTH_DTXR"/>
    <property type="match status" value="1"/>
</dbReference>
<keyword evidence="3" id="KW-0238">DNA-binding</keyword>
<dbReference type="InterPro" id="IPR050536">
    <property type="entry name" value="DtxR_MntR_Metal-Reg"/>
</dbReference>
<dbReference type="InterPro" id="IPR022689">
    <property type="entry name" value="Iron_dep_repressor"/>
</dbReference>
<evidence type="ECO:0000256" key="3">
    <source>
        <dbReference type="ARBA" id="ARBA00023125"/>
    </source>
</evidence>
<dbReference type="InterPro" id="IPR022687">
    <property type="entry name" value="HTH_DTXR"/>
</dbReference>
<dbReference type="InterPro" id="IPR036388">
    <property type="entry name" value="WH-like_DNA-bd_sf"/>
</dbReference>
<dbReference type="GO" id="GO:0046914">
    <property type="term" value="F:transition metal ion binding"/>
    <property type="evidence" value="ECO:0007669"/>
    <property type="project" value="InterPro"/>
</dbReference>
<proteinExistence type="inferred from homology"/>
<dbReference type="PANTHER" id="PTHR33238:SF7">
    <property type="entry name" value="IRON-DEPENDENT TRANSCRIPTIONAL REGULATOR"/>
    <property type="match status" value="1"/>
</dbReference>
<comment type="caution">
    <text evidence="7">The sequence shown here is derived from an EMBL/GenBank/DDBJ whole genome shotgun (WGS) entry which is preliminary data.</text>
</comment>
<dbReference type="EMBL" id="DSLA01000061">
    <property type="protein sequence ID" value="HEH35313.1"/>
    <property type="molecule type" value="Genomic_DNA"/>
</dbReference>
<feature type="domain" description="Iron dependent repressor metal binding and dimerisation" evidence="6">
    <location>
        <begin position="62"/>
        <end position="128"/>
    </location>
</feature>
<evidence type="ECO:0000256" key="2">
    <source>
        <dbReference type="ARBA" id="ARBA00023015"/>
    </source>
</evidence>
<gene>
    <name evidence="7" type="ORF">ENP88_04025</name>
</gene>
<dbReference type="InterPro" id="IPR036421">
    <property type="entry name" value="Fe_dep_repressor_sf"/>
</dbReference>
<dbReference type="PANTHER" id="PTHR33238">
    <property type="entry name" value="IRON (METAL) DEPENDENT REPRESSOR, DTXR FAMILY"/>
    <property type="match status" value="1"/>
</dbReference>
<name>A0A7J2TI99_ARCFL</name>
<evidence type="ECO:0000256" key="4">
    <source>
        <dbReference type="ARBA" id="ARBA00023163"/>
    </source>
</evidence>
<evidence type="ECO:0000259" key="6">
    <source>
        <dbReference type="Pfam" id="PF02742"/>
    </source>
</evidence>
<dbReference type="SUPFAM" id="SSF47979">
    <property type="entry name" value="Iron-dependent repressor protein, dimerization domain"/>
    <property type="match status" value="1"/>
</dbReference>
<keyword evidence="4" id="KW-0804">Transcription</keyword>
<dbReference type="Pfam" id="PF02742">
    <property type="entry name" value="Fe_dep_repr_C"/>
    <property type="match status" value="1"/>
</dbReference>
<evidence type="ECO:0000313" key="7">
    <source>
        <dbReference type="EMBL" id="HEH35313.1"/>
    </source>
</evidence>
<dbReference type="AlphaFoldDB" id="A0A7J2TI99"/>
<evidence type="ECO:0000259" key="5">
    <source>
        <dbReference type="Pfam" id="PF01325"/>
    </source>
</evidence>
<comment type="similarity">
    <text evidence="1">Belongs to the DtxR/MntR family.</text>
</comment>
<evidence type="ECO:0000256" key="1">
    <source>
        <dbReference type="ARBA" id="ARBA00007871"/>
    </source>
</evidence>
<protein>
    <submittedName>
        <fullName evidence="7">Metal-dependent transcriptional regulator</fullName>
    </submittedName>
</protein>
<accession>A0A7J2TI99</accession>
<dbReference type="GO" id="GO:0003677">
    <property type="term" value="F:DNA binding"/>
    <property type="evidence" value="ECO:0007669"/>
    <property type="project" value="UniProtKB-KW"/>
</dbReference>
<dbReference type="GO" id="GO:0003700">
    <property type="term" value="F:DNA-binding transcription factor activity"/>
    <property type="evidence" value="ECO:0007669"/>
    <property type="project" value="InterPro"/>
</dbReference>
<dbReference type="Gene3D" id="1.10.10.10">
    <property type="entry name" value="Winged helix-like DNA-binding domain superfamily/Winged helix DNA-binding domain"/>
    <property type="match status" value="1"/>
</dbReference>